<dbReference type="Proteomes" id="UP001597351">
    <property type="component" value="Unassembled WGS sequence"/>
</dbReference>
<evidence type="ECO:0000313" key="4">
    <source>
        <dbReference type="Proteomes" id="UP001597351"/>
    </source>
</evidence>
<evidence type="ECO:0000256" key="1">
    <source>
        <dbReference type="ARBA" id="ARBA00022676"/>
    </source>
</evidence>
<evidence type="ECO:0000313" key="3">
    <source>
        <dbReference type="EMBL" id="MFD1946454.1"/>
    </source>
</evidence>
<dbReference type="RefSeq" id="WP_379189351.1">
    <property type="nucleotide sequence ID" value="NZ_JBHUGD010000003.1"/>
</dbReference>
<accession>A0ABW4TIG9</accession>
<comment type="caution">
    <text evidence="3">The sequence shown here is derived from an EMBL/GenBank/DDBJ whole genome shotgun (WGS) entry which is preliminary data.</text>
</comment>
<proteinExistence type="predicted"/>
<dbReference type="PANTHER" id="PTHR34136:SF1">
    <property type="entry name" value="UDP-N-ACETYL-D-MANNOSAMINURONIC ACID TRANSFERASE"/>
    <property type="match status" value="1"/>
</dbReference>
<dbReference type="CDD" id="cd06533">
    <property type="entry name" value="Glyco_transf_WecG_TagA"/>
    <property type="match status" value="1"/>
</dbReference>
<dbReference type="Pfam" id="PF03808">
    <property type="entry name" value="Glyco_tran_WecG"/>
    <property type="match status" value="1"/>
</dbReference>
<keyword evidence="1" id="KW-0328">Glycosyltransferase</keyword>
<gene>
    <name evidence="3" type="ORF">ACFSDE_06590</name>
</gene>
<organism evidence="3 4">
    <name type="scientific">Nocardioides aestuarii</name>
    <dbReference type="NCBI Taxonomy" id="252231"/>
    <lineage>
        <taxon>Bacteria</taxon>
        <taxon>Bacillati</taxon>
        <taxon>Actinomycetota</taxon>
        <taxon>Actinomycetes</taxon>
        <taxon>Propionibacteriales</taxon>
        <taxon>Nocardioidaceae</taxon>
        <taxon>Nocardioides</taxon>
    </lineage>
</organism>
<keyword evidence="4" id="KW-1185">Reference proteome</keyword>
<dbReference type="NCBIfam" id="TIGR00696">
    <property type="entry name" value="wecG_tagA_cpsF"/>
    <property type="match status" value="1"/>
</dbReference>
<reference evidence="4" key="1">
    <citation type="journal article" date="2019" name="Int. J. Syst. Evol. Microbiol.">
        <title>The Global Catalogue of Microorganisms (GCM) 10K type strain sequencing project: providing services to taxonomists for standard genome sequencing and annotation.</title>
        <authorList>
            <consortium name="The Broad Institute Genomics Platform"/>
            <consortium name="The Broad Institute Genome Sequencing Center for Infectious Disease"/>
            <person name="Wu L."/>
            <person name="Ma J."/>
        </authorList>
    </citation>
    <scope>NUCLEOTIDE SEQUENCE [LARGE SCALE GENOMIC DNA]</scope>
    <source>
        <strain evidence="4">CGMCC 1.12477</strain>
    </source>
</reference>
<evidence type="ECO:0000256" key="2">
    <source>
        <dbReference type="ARBA" id="ARBA00022679"/>
    </source>
</evidence>
<keyword evidence="2" id="KW-0808">Transferase</keyword>
<dbReference type="InterPro" id="IPR004629">
    <property type="entry name" value="WecG_TagA_CpsF"/>
</dbReference>
<protein>
    <submittedName>
        <fullName evidence="3">WecB/TagA/CpsF family glycosyltransferase</fullName>
    </submittedName>
</protein>
<sequence>MSHATVDFHGVDVAATNPHAAADELISRALGATPPAAYRLVNSYTFALASRDASYMQLLRGPGINLPDGGPLSSVLQRTHETECRQVRGPGLFEDCLDRGRDYGVRHFFLGGSQAALDQLVAEVERRFPGCQIAGSWSPPFRALSSAELEWQDMMIAESGAHVVWVGLGTPKQDVEALRIVNSIGVTTAAVGAAFDFTAGTKAVAPKWMQRTHLEWLFRLSMEPRRLWKRYLFGNARFLSLAYQHSRRTKTAA</sequence>
<name>A0ABW4TIG9_9ACTN</name>
<dbReference type="PANTHER" id="PTHR34136">
    <property type="match status" value="1"/>
</dbReference>
<dbReference type="EMBL" id="JBHUGD010000003">
    <property type="protein sequence ID" value="MFD1946454.1"/>
    <property type="molecule type" value="Genomic_DNA"/>
</dbReference>